<dbReference type="CDD" id="cd00051">
    <property type="entry name" value="EFh"/>
    <property type="match status" value="1"/>
</dbReference>
<dbReference type="EMBL" id="HBGU01024890">
    <property type="protein sequence ID" value="CAD9442870.1"/>
    <property type="molecule type" value="Transcribed_RNA"/>
</dbReference>
<proteinExistence type="predicted"/>
<evidence type="ECO:0000259" key="3">
    <source>
        <dbReference type="PROSITE" id="PS50222"/>
    </source>
</evidence>
<dbReference type="Gene3D" id="1.10.238.10">
    <property type="entry name" value="EF-hand"/>
    <property type="match status" value="1"/>
</dbReference>
<dbReference type="InterPro" id="IPR018247">
    <property type="entry name" value="EF_Hand_1_Ca_BS"/>
</dbReference>
<dbReference type="SMART" id="SM00054">
    <property type="entry name" value="EFh"/>
    <property type="match status" value="2"/>
</dbReference>
<dbReference type="AlphaFoldDB" id="A0A7S2D4N7"/>
<gene>
    <name evidence="4" type="ORF">CBRE1094_LOCUS13510</name>
</gene>
<evidence type="ECO:0000256" key="2">
    <source>
        <dbReference type="SAM" id="MobiDB-lite"/>
    </source>
</evidence>
<dbReference type="PROSITE" id="PS00018">
    <property type="entry name" value="EF_HAND_1"/>
    <property type="match status" value="1"/>
</dbReference>
<feature type="domain" description="EF-hand" evidence="3">
    <location>
        <begin position="59"/>
        <end position="94"/>
    </location>
</feature>
<dbReference type="InterPro" id="IPR002048">
    <property type="entry name" value="EF_hand_dom"/>
</dbReference>
<reference evidence="4" key="1">
    <citation type="submission" date="2021-01" db="EMBL/GenBank/DDBJ databases">
        <authorList>
            <person name="Corre E."/>
            <person name="Pelletier E."/>
            <person name="Niang G."/>
            <person name="Scheremetjew M."/>
            <person name="Finn R."/>
            <person name="Kale V."/>
            <person name="Holt S."/>
            <person name="Cochrane G."/>
            <person name="Meng A."/>
            <person name="Brown T."/>
            <person name="Cohen L."/>
        </authorList>
    </citation>
    <scope>NUCLEOTIDE SEQUENCE</scope>
    <source>
        <strain evidence="4">UTEX LB 985</strain>
    </source>
</reference>
<dbReference type="InterPro" id="IPR011992">
    <property type="entry name" value="EF-hand-dom_pair"/>
</dbReference>
<evidence type="ECO:0000256" key="1">
    <source>
        <dbReference type="ARBA" id="ARBA00022837"/>
    </source>
</evidence>
<evidence type="ECO:0000313" key="4">
    <source>
        <dbReference type="EMBL" id="CAD9442870.1"/>
    </source>
</evidence>
<feature type="region of interest" description="Disordered" evidence="2">
    <location>
        <begin position="1"/>
        <end position="21"/>
    </location>
</feature>
<feature type="domain" description="EF-hand" evidence="3">
    <location>
        <begin position="23"/>
        <end position="58"/>
    </location>
</feature>
<keyword evidence="1" id="KW-0106">Calcium</keyword>
<name>A0A7S2D4N7_9EUKA</name>
<dbReference type="PROSITE" id="PS50222">
    <property type="entry name" value="EF_HAND_2"/>
    <property type="match status" value="2"/>
</dbReference>
<accession>A0A7S2D4N7</accession>
<dbReference type="Pfam" id="PF13499">
    <property type="entry name" value="EF-hand_7"/>
    <property type="match status" value="1"/>
</dbReference>
<dbReference type="SUPFAM" id="SSF47473">
    <property type="entry name" value="EF-hand"/>
    <property type="match status" value="1"/>
</dbReference>
<sequence>MPPVARPLDEAELKASPVELTEEQKQRLREIFDNIDTDGSDDLDYEELKQALQEYNVSLSLKELKQLWIVTDKDASSGVSFDEFLEGVRAIPNSDLQARLMKPAEPSRQTSCSVM</sequence>
<protein>
    <recommendedName>
        <fullName evidence="3">EF-hand domain-containing protein</fullName>
    </recommendedName>
</protein>
<dbReference type="GO" id="GO:0005509">
    <property type="term" value="F:calcium ion binding"/>
    <property type="evidence" value="ECO:0007669"/>
    <property type="project" value="InterPro"/>
</dbReference>
<organism evidence="4">
    <name type="scientific">Haptolina brevifila</name>
    <dbReference type="NCBI Taxonomy" id="156173"/>
    <lineage>
        <taxon>Eukaryota</taxon>
        <taxon>Haptista</taxon>
        <taxon>Haptophyta</taxon>
        <taxon>Prymnesiophyceae</taxon>
        <taxon>Prymnesiales</taxon>
        <taxon>Prymnesiaceae</taxon>
        <taxon>Haptolina</taxon>
    </lineage>
</organism>